<dbReference type="GeneID" id="27362770"/>
<dbReference type="HOGENOM" id="CLU_771601_0_0_1"/>
<dbReference type="EMBL" id="KN847346">
    <property type="protein sequence ID" value="KIW37067.1"/>
    <property type="molecule type" value="Genomic_DNA"/>
</dbReference>
<name>A0A0D2BI30_9EURO</name>
<dbReference type="VEuPathDB" id="FungiDB:PV06_10696"/>
<keyword evidence="3" id="KW-1185">Reference proteome</keyword>
<feature type="compositionally biased region" description="Basic and acidic residues" evidence="1">
    <location>
        <begin position="266"/>
        <end position="324"/>
    </location>
</feature>
<protein>
    <submittedName>
        <fullName evidence="2">Uncharacterized protein</fullName>
    </submittedName>
</protein>
<feature type="compositionally biased region" description="Basic and acidic residues" evidence="1">
    <location>
        <begin position="200"/>
        <end position="218"/>
    </location>
</feature>
<dbReference type="RefSeq" id="XP_016257283.1">
    <property type="nucleotide sequence ID" value="XM_016412269.1"/>
</dbReference>
<feature type="compositionally biased region" description="Basic and acidic residues" evidence="1">
    <location>
        <begin position="70"/>
        <end position="103"/>
    </location>
</feature>
<evidence type="ECO:0000256" key="1">
    <source>
        <dbReference type="SAM" id="MobiDB-lite"/>
    </source>
</evidence>
<evidence type="ECO:0000313" key="3">
    <source>
        <dbReference type="Proteomes" id="UP000053342"/>
    </source>
</evidence>
<feature type="compositionally biased region" description="Polar residues" evidence="1">
    <location>
        <begin position="1"/>
        <end position="10"/>
    </location>
</feature>
<feature type="compositionally biased region" description="Basic and acidic residues" evidence="1">
    <location>
        <begin position="157"/>
        <end position="171"/>
    </location>
</feature>
<reference evidence="2 3" key="1">
    <citation type="submission" date="2015-01" db="EMBL/GenBank/DDBJ databases">
        <title>The Genome Sequence of Exophiala oligosperma CBS72588.</title>
        <authorList>
            <consortium name="The Broad Institute Genomics Platform"/>
            <person name="Cuomo C."/>
            <person name="de Hoog S."/>
            <person name="Gorbushina A."/>
            <person name="Stielow B."/>
            <person name="Teixiera M."/>
            <person name="Abouelleil A."/>
            <person name="Chapman S.B."/>
            <person name="Priest M."/>
            <person name="Young S.K."/>
            <person name="Wortman J."/>
            <person name="Nusbaum C."/>
            <person name="Birren B."/>
        </authorList>
    </citation>
    <scope>NUCLEOTIDE SEQUENCE [LARGE SCALE GENOMIC DNA]</scope>
    <source>
        <strain evidence="2 3">CBS 72588</strain>
    </source>
</reference>
<organism evidence="2 3">
    <name type="scientific">Exophiala oligosperma</name>
    <dbReference type="NCBI Taxonomy" id="215243"/>
    <lineage>
        <taxon>Eukaryota</taxon>
        <taxon>Fungi</taxon>
        <taxon>Dikarya</taxon>
        <taxon>Ascomycota</taxon>
        <taxon>Pezizomycotina</taxon>
        <taxon>Eurotiomycetes</taxon>
        <taxon>Chaetothyriomycetidae</taxon>
        <taxon>Chaetothyriales</taxon>
        <taxon>Herpotrichiellaceae</taxon>
        <taxon>Exophiala</taxon>
    </lineage>
</organism>
<evidence type="ECO:0000313" key="2">
    <source>
        <dbReference type="EMBL" id="KIW37067.1"/>
    </source>
</evidence>
<feature type="compositionally biased region" description="Gly residues" evidence="1">
    <location>
        <begin position="45"/>
        <end position="55"/>
    </location>
</feature>
<proteinExistence type="predicted"/>
<dbReference type="STRING" id="215243.A0A0D2BI30"/>
<accession>A0A0D2BI30</accession>
<gene>
    <name evidence="2" type="ORF">PV06_10696</name>
</gene>
<feature type="compositionally biased region" description="Basic and acidic residues" evidence="1">
    <location>
        <begin position="229"/>
        <end position="255"/>
    </location>
</feature>
<feature type="region of interest" description="Disordered" evidence="1">
    <location>
        <begin position="1"/>
        <end position="334"/>
    </location>
</feature>
<dbReference type="Proteomes" id="UP000053342">
    <property type="component" value="Unassembled WGS sequence"/>
</dbReference>
<sequence>MIMSHNNNNDDYAPRSRRDRPRYDQDAAPLRYPEANDYHPDTRKSGGGGGGGGGSRRPRYEQSPPPYTSEDSRRRKDLDPRDTDKRKNKYRDYPGERDDDLKPTKSNTAAPRRHSPLVDNNNDDDDGDRDSGTRRHRGGADPDAGYGRSRGYRAPLPRHDSYASDGDDPKMMRSSKPSRRRDDPYADNFEPAPPRRAHTHREPDRKHRDDPYHDDPHPPRRRYRSPAAAEDRHSDPDRSYARRRRDDDQYDDRRYRGGGGGGGGHSRRDDGYASDRGYKRSDRDKGKDRYYRDRDRDRERDRDRDRDRRRYDSRDRSRDRDGRSGKKKGFSFDDIGGLVEQGQKHYKTVAPLVTSIAKMYLDNKK</sequence>
<feature type="compositionally biased region" description="Basic and acidic residues" evidence="1">
    <location>
        <begin position="34"/>
        <end position="44"/>
    </location>
</feature>
<dbReference type="OrthoDB" id="4121110at2759"/>
<feature type="compositionally biased region" description="Basic and acidic residues" evidence="1">
    <location>
        <begin position="12"/>
        <end position="25"/>
    </location>
</feature>
<dbReference type="AlphaFoldDB" id="A0A0D2BI30"/>